<evidence type="ECO:0000256" key="1">
    <source>
        <dbReference type="ARBA" id="ARBA00004651"/>
    </source>
</evidence>
<feature type="domain" description="GGDEF" evidence="7">
    <location>
        <begin position="321"/>
        <end position="458"/>
    </location>
</feature>
<evidence type="ECO:0000313" key="9">
    <source>
        <dbReference type="Proteomes" id="UP000008957"/>
    </source>
</evidence>
<evidence type="ECO:0000256" key="4">
    <source>
        <dbReference type="ARBA" id="ARBA00022989"/>
    </source>
</evidence>
<dbReference type="Proteomes" id="UP000008957">
    <property type="component" value="Chromosome"/>
</dbReference>
<dbReference type="InterPro" id="IPR050469">
    <property type="entry name" value="Diguanylate_Cyclase"/>
</dbReference>
<dbReference type="Gene3D" id="6.10.340.10">
    <property type="match status" value="1"/>
</dbReference>
<evidence type="ECO:0000313" key="8">
    <source>
        <dbReference type="EMBL" id="CBL28482.1"/>
    </source>
</evidence>
<keyword evidence="4 6" id="KW-1133">Transmembrane helix</keyword>
<keyword evidence="9" id="KW-1185">Reference proteome</keyword>
<sequence length="471" mass="52726">MKGHRFKSIGFKLGLMFFLFGAVIIASIFGIMLRIVTQMEEALIADRLNADINYIKDLIGDGDWNVRHGAIYLGDTLVGDGTETLANLRPFLYHERKTGTFSYVFIRKDDGNLSYVAGTPARKGYMQGPYLRVAGSTKDSEGRSIVGTYIDKQVSDVLDATGVYSGEANVAGSMIYCRYEVLRNDDDQVVGCIVVGRSIAELQSQVNSVIRTMAINIVLAILFLGFILFLLINRWTSTIGRVVAYLKVIEMGDIPSKPLTSQTEDEMETLVTGINLMVDALREKEMLRLKSETDQLTGLANRFGLNRRFEEFFEDCYHNRRPLTVGILDIDFFKPYNDNYGHQAGDRCIVALADVLKEIEGKERVFCARFGGDEFLLIGNGLDLPDVQRIAQEIRDAVAAQHMPHAHSKVANVVTVSQGYCWGVPLEYRKLNDFIYVADSALYEVKRGTKNGFRIVHLTEGFQPVDTDNAE</sequence>
<protein>
    <submittedName>
        <fullName evidence="8">Diguanylate cyclase (GGDEF) domain</fullName>
    </submittedName>
</protein>
<dbReference type="PROSITE" id="PS50887">
    <property type="entry name" value="GGDEF"/>
    <property type="match status" value="1"/>
</dbReference>
<reference evidence="9" key="1">
    <citation type="submission" date="2010-03" db="EMBL/GenBank/DDBJ databases">
        <title>The genome sequence of Synergistetes sp. SGP1.</title>
        <authorList>
            <consortium name="metaHIT consortium -- http://www.metahit.eu/"/>
            <person name="Pajon A."/>
            <person name="Turner K."/>
            <person name="Parkhill J."/>
            <person name="Wade W."/>
            <person name="Vartoukian S."/>
        </authorList>
    </citation>
    <scope>NUCLEOTIDE SEQUENCE [LARGE SCALE GENOMIC DNA]</scope>
    <source>
        <strain evidence="9">SGP1</strain>
    </source>
</reference>
<dbReference type="EMBL" id="FP929056">
    <property type="protein sequence ID" value="CBL28482.1"/>
    <property type="molecule type" value="Genomic_DNA"/>
</dbReference>
<feature type="transmembrane region" description="Helical" evidence="6">
    <location>
        <begin position="213"/>
        <end position="232"/>
    </location>
</feature>
<dbReference type="InterPro" id="IPR003660">
    <property type="entry name" value="HAMP_dom"/>
</dbReference>
<keyword evidence="3 6" id="KW-0812">Transmembrane</keyword>
<organism evidence="8 9">
    <name type="scientific">Fretibacterium fastidiosum</name>
    <dbReference type="NCBI Taxonomy" id="651822"/>
    <lineage>
        <taxon>Bacteria</taxon>
        <taxon>Thermotogati</taxon>
        <taxon>Synergistota</taxon>
        <taxon>Synergistia</taxon>
        <taxon>Synergistales</taxon>
        <taxon>Aminobacteriaceae</taxon>
        <taxon>Fretibacterium</taxon>
    </lineage>
</organism>
<dbReference type="InterPro" id="IPR029787">
    <property type="entry name" value="Nucleotide_cyclase"/>
</dbReference>
<evidence type="ECO:0000256" key="3">
    <source>
        <dbReference type="ARBA" id="ARBA00022692"/>
    </source>
</evidence>
<dbReference type="GO" id="GO:0005886">
    <property type="term" value="C:plasma membrane"/>
    <property type="evidence" value="ECO:0007669"/>
    <property type="project" value="UniProtKB-SubCell"/>
</dbReference>
<accession>A0AB94IXF6</accession>
<dbReference type="Gene3D" id="3.30.70.270">
    <property type="match status" value="1"/>
</dbReference>
<dbReference type="PANTHER" id="PTHR45138:SF9">
    <property type="entry name" value="DIGUANYLATE CYCLASE DGCM-RELATED"/>
    <property type="match status" value="1"/>
</dbReference>
<evidence type="ECO:0000256" key="2">
    <source>
        <dbReference type="ARBA" id="ARBA00022475"/>
    </source>
</evidence>
<keyword evidence="5 6" id="KW-0472">Membrane</keyword>
<gene>
    <name evidence="8" type="ORF">SY1_14250</name>
</gene>
<dbReference type="KEGG" id="sbr:SY1_14250"/>
<evidence type="ECO:0000259" key="7">
    <source>
        <dbReference type="PROSITE" id="PS50887"/>
    </source>
</evidence>
<keyword evidence="2" id="KW-1003">Cell membrane</keyword>
<dbReference type="Pfam" id="PF00990">
    <property type="entry name" value="GGDEF"/>
    <property type="match status" value="1"/>
</dbReference>
<comment type="subcellular location">
    <subcellularLocation>
        <location evidence="1">Cell membrane</location>
        <topology evidence="1">Multi-pass membrane protein</topology>
    </subcellularLocation>
</comment>
<dbReference type="GO" id="GO:0007165">
    <property type="term" value="P:signal transduction"/>
    <property type="evidence" value="ECO:0007669"/>
    <property type="project" value="InterPro"/>
</dbReference>
<dbReference type="InterPro" id="IPR033463">
    <property type="entry name" value="sCache_3"/>
</dbReference>
<dbReference type="Pfam" id="PF17202">
    <property type="entry name" value="sCache_3_3"/>
    <property type="match status" value="1"/>
</dbReference>
<evidence type="ECO:0000256" key="5">
    <source>
        <dbReference type="ARBA" id="ARBA00023136"/>
    </source>
</evidence>
<dbReference type="GO" id="GO:0052621">
    <property type="term" value="F:diguanylate cyclase activity"/>
    <property type="evidence" value="ECO:0007669"/>
    <property type="project" value="TreeGrafter"/>
</dbReference>
<reference evidence="8 9" key="2">
    <citation type="submission" date="2010-03" db="EMBL/GenBank/DDBJ databases">
        <authorList>
            <person name="Pajon A."/>
        </authorList>
    </citation>
    <scope>NUCLEOTIDE SEQUENCE [LARGE SCALE GENOMIC DNA]</scope>
    <source>
        <strain evidence="8 9">SGP1</strain>
    </source>
</reference>
<evidence type="ECO:0000256" key="6">
    <source>
        <dbReference type="SAM" id="Phobius"/>
    </source>
</evidence>
<dbReference type="PANTHER" id="PTHR45138">
    <property type="entry name" value="REGULATORY COMPONENTS OF SENSORY TRANSDUCTION SYSTEM"/>
    <property type="match status" value="1"/>
</dbReference>
<dbReference type="SMART" id="SM00304">
    <property type="entry name" value="HAMP"/>
    <property type="match status" value="1"/>
</dbReference>
<dbReference type="SUPFAM" id="SSF55073">
    <property type="entry name" value="Nucleotide cyclase"/>
    <property type="match status" value="1"/>
</dbReference>
<dbReference type="SMART" id="SM00267">
    <property type="entry name" value="GGDEF"/>
    <property type="match status" value="1"/>
</dbReference>
<dbReference type="NCBIfam" id="TIGR00254">
    <property type="entry name" value="GGDEF"/>
    <property type="match status" value="1"/>
</dbReference>
<dbReference type="InterPro" id="IPR043128">
    <property type="entry name" value="Rev_trsase/Diguanyl_cyclase"/>
</dbReference>
<dbReference type="CDD" id="cd01949">
    <property type="entry name" value="GGDEF"/>
    <property type="match status" value="1"/>
</dbReference>
<proteinExistence type="predicted"/>
<dbReference type="AlphaFoldDB" id="A0AB94IXF6"/>
<dbReference type="InterPro" id="IPR000160">
    <property type="entry name" value="GGDEF_dom"/>
</dbReference>
<name>A0AB94IXF6_9BACT</name>
<feature type="transmembrane region" description="Helical" evidence="6">
    <location>
        <begin position="12"/>
        <end position="33"/>
    </location>
</feature>